<name>A0A2N5U640_9BASI</name>
<dbReference type="AlphaFoldDB" id="A0A2N5U640"/>
<gene>
    <name evidence="4" type="ORF">PCANC_06563</name>
    <name evidence="2" type="ORF">PCANC_26046</name>
    <name evidence="3" type="ORF">PCASD_09521</name>
</gene>
<evidence type="ECO:0000313" key="2">
    <source>
        <dbReference type="EMBL" id="PLW11502.1"/>
    </source>
</evidence>
<feature type="compositionally biased region" description="Basic residues" evidence="1">
    <location>
        <begin position="32"/>
        <end position="46"/>
    </location>
</feature>
<dbReference type="OrthoDB" id="20828at2759"/>
<dbReference type="EMBL" id="PGCJ01000115">
    <property type="protein sequence ID" value="PLW46852.1"/>
    <property type="molecule type" value="Genomic_DNA"/>
</dbReference>
<dbReference type="Proteomes" id="UP000235392">
    <property type="component" value="Unassembled WGS sequence"/>
</dbReference>
<organism evidence="3 6">
    <name type="scientific">Puccinia coronata f. sp. avenae</name>
    <dbReference type="NCBI Taxonomy" id="200324"/>
    <lineage>
        <taxon>Eukaryota</taxon>
        <taxon>Fungi</taxon>
        <taxon>Dikarya</taxon>
        <taxon>Basidiomycota</taxon>
        <taxon>Pucciniomycotina</taxon>
        <taxon>Pucciniomycetes</taxon>
        <taxon>Pucciniales</taxon>
        <taxon>Pucciniaceae</taxon>
        <taxon>Puccinia</taxon>
    </lineage>
</organism>
<feature type="region of interest" description="Disordered" evidence="1">
    <location>
        <begin position="1"/>
        <end position="58"/>
    </location>
</feature>
<dbReference type="Proteomes" id="UP000235388">
    <property type="component" value="Unassembled WGS sequence"/>
</dbReference>
<evidence type="ECO:0000313" key="6">
    <source>
        <dbReference type="Proteomes" id="UP000235392"/>
    </source>
</evidence>
<protein>
    <submittedName>
        <fullName evidence="3">Uncharacterized protein</fullName>
    </submittedName>
</protein>
<sequence>MVSNDIRSLTRSGNSSPRSSLHRCNSLMLPNKGRRPATRNRRHSCLRGRTNGSNGRLPHLTASRVGGFGEWPVQLAQGAFPAERRAGQQSAWLGALQPVQLADGGWEQEPSGTLKELSPMGKTSSNYTPISSATHGIGINSRQSINGEPGGAAIPSQPLKCLDVRHSTNRNGKTGSGQKLLEMLVSRKIECSRATWYIRVIGLNEIF</sequence>
<keyword evidence="5" id="KW-1185">Reference proteome</keyword>
<evidence type="ECO:0000313" key="5">
    <source>
        <dbReference type="Proteomes" id="UP000235388"/>
    </source>
</evidence>
<dbReference type="EMBL" id="PGCI01000225">
    <property type="protein sequence ID" value="PLW33233.1"/>
    <property type="molecule type" value="Genomic_DNA"/>
</dbReference>
<evidence type="ECO:0000256" key="1">
    <source>
        <dbReference type="SAM" id="MobiDB-lite"/>
    </source>
</evidence>
<evidence type="ECO:0000313" key="4">
    <source>
        <dbReference type="EMBL" id="PLW46852.1"/>
    </source>
</evidence>
<reference evidence="5 6" key="1">
    <citation type="submission" date="2017-11" db="EMBL/GenBank/DDBJ databases">
        <title>De novo assembly and phasing of dikaryotic genomes from two isolates of Puccinia coronata f. sp. avenae, the causal agent of oat crown rust.</title>
        <authorList>
            <person name="Miller M.E."/>
            <person name="Zhang Y."/>
            <person name="Omidvar V."/>
            <person name="Sperschneider J."/>
            <person name="Schwessinger B."/>
            <person name="Raley C."/>
            <person name="Palmer J.M."/>
            <person name="Garnica D."/>
            <person name="Upadhyaya N."/>
            <person name="Rathjen J."/>
            <person name="Taylor J.M."/>
            <person name="Park R.F."/>
            <person name="Dodds P.N."/>
            <person name="Hirsch C.D."/>
            <person name="Kianian S.F."/>
            <person name="Figueroa M."/>
        </authorList>
    </citation>
    <scope>NUCLEOTIDE SEQUENCE [LARGE SCALE GENOMIC DNA]</scope>
    <source>
        <strain evidence="2">12NC29</strain>
        <strain evidence="3">12SD80</strain>
    </source>
</reference>
<accession>A0A2N5U640</accession>
<feature type="compositionally biased region" description="Polar residues" evidence="1">
    <location>
        <begin position="1"/>
        <end position="23"/>
    </location>
</feature>
<dbReference type="EMBL" id="PGCJ01001017">
    <property type="protein sequence ID" value="PLW11502.1"/>
    <property type="molecule type" value="Genomic_DNA"/>
</dbReference>
<comment type="caution">
    <text evidence="3">The sequence shown here is derived from an EMBL/GenBank/DDBJ whole genome shotgun (WGS) entry which is preliminary data.</text>
</comment>
<proteinExistence type="predicted"/>
<evidence type="ECO:0000313" key="3">
    <source>
        <dbReference type="EMBL" id="PLW33233.1"/>
    </source>
</evidence>